<evidence type="ECO:0000256" key="1">
    <source>
        <dbReference type="SAM" id="MobiDB-lite"/>
    </source>
</evidence>
<organism evidence="2 3">
    <name type="scientific">Belnapia arida</name>
    <dbReference type="NCBI Taxonomy" id="2804533"/>
    <lineage>
        <taxon>Bacteria</taxon>
        <taxon>Pseudomonadati</taxon>
        <taxon>Pseudomonadota</taxon>
        <taxon>Alphaproteobacteria</taxon>
        <taxon>Acetobacterales</taxon>
        <taxon>Roseomonadaceae</taxon>
        <taxon>Belnapia</taxon>
    </lineage>
</organism>
<keyword evidence="3" id="KW-1185">Reference proteome</keyword>
<accession>A0ABS1UB88</accession>
<dbReference type="Proteomes" id="UP000660885">
    <property type="component" value="Unassembled WGS sequence"/>
</dbReference>
<dbReference type="InterPro" id="IPR021327">
    <property type="entry name" value="DUF2934"/>
</dbReference>
<dbReference type="Pfam" id="PF11154">
    <property type="entry name" value="DUF2934"/>
    <property type="match status" value="1"/>
</dbReference>
<reference evidence="2 3" key="1">
    <citation type="submission" date="2021-01" db="EMBL/GenBank/DDBJ databases">
        <title>Belnapia mucosa sp. nov. and Belnapia arida sp. nov., isolated from the Tabernas Desert (Almeria, Spain).</title>
        <authorList>
            <person name="Molina-Menor E."/>
            <person name="Vidal-Verdu A."/>
            <person name="Calonge A."/>
            <person name="Satari L."/>
            <person name="Pereto J."/>
            <person name="Porcar M."/>
        </authorList>
    </citation>
    <scope>NUCLEOTIDE SEQUENCE [LARGE SCALE GENOMIC DNA]</scope>
    <source>
        <strain evidence="2 3">T18</strain>
    </source>
</reference>
<gene>
    <name evidence="2" type="ORF">JMJ56_23315</name>
</gene>
<evidence type="ECO:0000313" key="2">
    <source>
        <dbReference type="EMBL" id="MBL6080947.1"/>
    </source>
</evidence>
<dbReference type="EMBL" id="JAETWB010000019">
    <property type="protein sequence ID" value="MBL6080947.1"/>
    <property type="molecule type" value="Genomic_DNA"/>
</dbReference>
<feature type="region of interest" description="Disordered" evidence="1">
    <location>
        <begin position="36"/>
        <end position="72"/>
    </location>
</feature>
<evidence type="ECO:0000313" key="3">
    <source>
        <dbReference type="Proteomes" id="UP000660885"/>
    </source>
</evidence>
<dbReference type="RefSeq" id="WP_202834174.1">
    <property type="nucleotide sequence ID" value="NZ_JAETWB010000019.1"/>
</dbReference>
<proteinExistence type="predicted"/>
<protein>
    <submittedName>
        <fullName evidence="2">DUF2934 domain-containing protein</fullName>
    </submittedName>
</protein>
<comment type="caution">
    <text evidence="2">The sequence shown here is derived from an EMBL/GenBank/DDBJ whole genome shotgun (WGS) entry which is preliminary data.</text>
</comment>
<name>A0ABS1UB88_9PROT</name>
<sequence length="72" mass="7893">MSDDDDRARRIRERAYFLWLGDGQPDGLAEAHWRRAVAAERQDREADEASEESFPASDPPAHSGITGVGGPA</sequence>